<dbReference type="InterPro" id="IPR019734">
    <property type="entry name" value="TPR_rpt"/>
</dbReference>
<evidence type="ECO:0000313" key="3">
    <source>
        <dbReference type="EMBL" id="MEE1945997.1"/>
    </source>
</evidence>
<comment type="caution">
    <text evidence="3">The sequence shown here is derived from an EMBL/GenBank/DDBJ whole genome shotgun (WGS) entry which is preliminary data.</text>
</comment>
<gene>
    <name evidence="3" type="ORF">VRU48_12825</name>
</gene>
<dbReference type="Proteomes" id="UP001336835">
    <property type="component" value="Unassembled WGS sequence"/>
</dbReference>
<reference evidence="3 4" key="1">
    <citation type="submission" date="2024-01" db="EMBL/GenBank/DDBJ databases">
        <title>Pedobacter sp. nov., isolated from fresh soil.</title>
        <authorList>
            <person name="Le N.T.T."/>
        </authorList>
    </citation>
    <scope>NUCLEOTIDE SEQUENCE [LARGE SCALE GENOMIC DNA]</scope>
    <source>
        <strain evidence="3 4">KR3-3</strain>
    </source>
</reference>
<evidence type="ECO:0000256" key="1">
    <source>
        <dbReference type="SAM" id="MobiDB-lite"/>
    </source>
</evidence>
<name>A0ABU7I9G3_9SPHI</name>
<keyword evidence="4" id="KW-1185">Reference proteome</keyword>
<keyword evidence="2" id="KW-0732">Signal</keyword>
<feature type="signal peptide" evidence="2">
    <location>
        <begin position="1"/>
        <end position="31"/>
    </location>
</feature>
<dbReference type="EMBL" id="JAZDQT010000002">
    <property type="protein sequence ID" value="MEE1945997.1"/>
    <property type="molecule type" value="Genomic_DNA"/>
</dbReference>
<dbReference type="SMART" id="SM00028">
    <property type="entry name" value="TPR"/>
    <property type="match status" value="5"/>
</dbReference>
<dbReference type="Gene3D" id="1.25.40.10">
    <property type="entry name" value="Tetratricopeptide repeat domain"/>
    <property type="match status" value="2"/>
</dbReference>
<dbReference type="RefSeq" id="WP_330108314.1">
    <property type="nucleotide sequence ID" value="NZ_JAZDQT010000002.1"/>
</dbReference>
<dbReference type="PROSITE" id="PS51257">
    <property type="entry name" value="PROKAR_LIPOPROTEIN"/>
    <property type="match status" value="1"/>
</dbReference>
<feature type="chain" id="PRO_5045293705" evidence="2">
    <location>
        <begin position="32"/>
        <end position="934"/>
    </location>
</feature>
<evidence type="ECO:0000256" key="2">
    <source>
        <dbReference type="SAM" id="SignalP"/>
    </source>
</evidence>
<accession>A0ABU7I9G3</accession>
<dbReference type="SUPFAM" id="SSF48452">
    <property type="entry name" value="TPR-like"/>
    <property type="match status" value="1"/>
</dbReference>
<protein>
    <submittedName>
        <fullName evidence="3">Gliding motility protein</fullName>
    </submittedName>
</protein>
<sequence>MNNYAKLSIKTILLGLSLVFLYACSTQKDNAANRSLQNLSARYNYIYNSNVLLGTYQEELAQTYKDNYDDFLSVYIAPEPIDYLSGASSATGDTKALDEIIKKAQTIISEKGLSNYIDEAYMLLGKANFYKGNFFIAKEYFDYTAKTYKKDKNTHLAALNWKARSLMQLHSNIQARETLDTVLLDLDSVKHNKAEPLATLAQMSINQHDYKKAITYLSQAIKESGQMQSRTRWPYILAQLYEHDKQYELSLRNYTKVENSNSPFEMYFNAKLSKIRINDILNDQTADRKMALLKLLKDDKNLDYTDQIYYEVAEDYLGDKNYNKAAEYYKLSAQKSIRNNYQKGLAYLKLADLNFKNLGNYVNAKLYYDSALSVLPKNYPNYESILKKGQNLEYLTERYQLISEQDTLQALARMPQEAREKKLNEMFEAKKETANAVAQTDNMGSFQPGLPTRQQSGGTFYFNNANTISKGFSDFRRRWGNRILEDNWRQSVKSSQQVTQQNQLAAIGNNTAPTDSTQKTQAQDKTARIKEYTALLPLTPEQLRKSDQQIIDAYFEIAGFYQQVIEDQAEAIKVYEQLLARYPQNNHRDAIYYSLYLAYANTDKAKSENYRNKVLSEFPNSVYAKTILDPNFSAKQNALDAEVNKSYNLVFASYEQKDFPKVITGVDETSQHFPGNSLQSQYDYLKSIAIGRTQNVDSLLNAFNGIIAKYPNDLLITPLVKDHIAYINAHLAAFKARKIALIDFDPTEPRFIAQQETVVAPQQAVNEPAKNNPVTPPAEKPAVAPPVVQPKSADLPPVKAEPENKPAVTPPVVDNLFSKAESKIYYYVIDVADMTVSVSSSRFGVGQFNRANYVGDGLKHQLLELEEDQLIYVGNFESLEDVQDYAKGITPLLPRIMKVPTSTYKGFYISKENFDKIKNRDTLNRYLEFFKNNY</sequence>
<proteinExistence type="predicted"/>
<dbReference type="InterPro" id="IPR011990">
    <property type="entry name" value="TPR-like_helical_dom_sf"/>
</dbReference>
<feature type="compositionally biased region" description="Pro residues" evidence="1">
    <location>
        <begin position="774"/>
        <end position="788"/>
    </location>
</feature>
<organism evidence="3 4">
    <name type="scientific">Pedobacter albus</name>
    <dbReference type="NCBI Taxonomy" id="3113905"/>
    <lineage>
        <taxon>Bacteria</taxon>
        <taxon>Pseudomonadati</taxon>
        <taxon>Bacteroidota</taxon>
        <taxon>Sphingobacteriia</taxon>
        <taxon>Sphingobacteriales</taxon>
        <taxon>Sphingobacteriaceae</taxon>
        <taxon>Pedobacter</taxon>
    </lineage>
</organism>
<feature type="region of interest" description="Disordered" evidence="1">
    <location>
        <begin position="762"/>
        <end position="806"/>
    </location>
</feature>
<evidence type="ECO:0000313" key="4">
    <source>
        <dbReference type="Proteomes" id="UP001336835"/>
    </source>
</evidence>